<organism evidence="8 9">
    <name type="scientific">Patellaria atrata CBS 101060</name>
    <dbReference type="NCBI Taxonomy" id="1346257"/>
    <lineage>
        <taxon>Eukaryota</taxon>
        <taxon>Fungi</taxon>
        <taxon>Dikarya</taxon>
        <taxon>Ascomycota</taxon>
        <taxon>Pezizomycotina</taxon>
        <taxon>Dothideomycetes</taxon>
        <taxon>Dothideomycetes incertae sedis</taxon>
        <taxon>Patellariales</taxon>
        <taxon>Patellariaceae</taxon>
        <taxon>Patellaria</taxon>
    </lineage>
</organism>
<feature type="transmembrane region" description="Helical" evidence="6">
    <location>
        <begin position="250"/>
        <end position="267"/>
    </location>
</feature>
<feature type="transmembrane region" description="Helical" evidence="6">
    <location>
        <begin position="135"/>
        <end position="156"/>
    </location>
</feature>
<dbReference type="InterPro" id="IPR025256">
    <property type="entry name" value="TM7S3/TM198-like_dom"/>
</dbReference>
<dbReference type="OrthoDB" id="102260at2759"/>
<keyword evidence="3 6" id="KW-1133">Transmembrane helix</keyword>
<feature type="compositionally biased region" description="Basic and acidic residues" evidence="5">
    <location>
        <begin position="947"/>
        <end position="961"/>
    </location>
</feature>
<dbReference type="Pfam" id="PF13886">
    <property type="entry name" value="TM7S3_TM198"/>
    <property type="match status" value="1"/>
</dbReference>
<feature type="compositionally biased region" description="Polar residues" evidence="5">
    <location>
        <begin position="101"/>
        <end position="125"/>
    </location>
</feature>
<feature type="region of interest" description="Disordered" evidence="5">
    <location>
        <begin position="395"/>
        <end position="418"/>
    </location>
</feature>
<feature type="region of interest" description="Disordered" evidence="5">
    <location>
        <begin position="443"/>
        <end position="476"/>
    </location>
</feature>
<feature type="compositionally biased region" description="Polar residues" evidence="5">
    <location>
        <begin position="673"/>
        <end position="685"/>
    </location>
</feature>
<feature type="compositionally biased region" description="Low complexity" evidence="5">
    <location>
        <begin position="846"/>
        <end position="859"/>
    </location>
</feature>
<feature type="compositionally biased region" description="Basic and acidic residues" evidence="5">
    <location>
        <begin position="771"/>
        <end position="785"/>
    </location>
</feature>
<feature type="compositionally biased region" description="Low complexity" evidence="5">
    <location>
        <begin position="800"/>
        <end position="816"/>
    </location>
</feature>
<evidence type="ECO:0000313" key="9">
    <source>
        <dbReference type="Proteomes" id="UP000799429"/>
    </source>
</evidence>
<reference evidence="8" key="1">
    <citation type="journal article" date="2020" name="Stud. Mycol.">
        <title>101 Dothideomycetes genomes: a test case for predicting lifestyles and emergence of pathogens.</title>
        <authorList>
            <person name="Haridas S."/>
            <person name="Albert R."/>
            <person name="Binder M."/>
            <person name="Bloem J."/>
            <person name="Labutti K."/>
            <person name="Salamov A."/>
            <person name="Andreopoulos B."/>
            <person name="Baker S."/>
            <person name="Barry K."/>
            <person name="Bills G."/>
            <person name="Bluhm B."/>
            <person name="Cannon C."/>
            <person name="Castanera R."/>
            <person name="Culley D."/>
            <person name="Daum C."/>
            <person name="Ezra D."/>
            <person name="Gonzalez J."/>
            <person name="Henrissat B."/>
            <person name="Kuo A."/>
            <person name="Liang C."/>
            <person name="Lipzen A."/>
            <person name="Lutzoni F."/>
            <person name="Magnuson J."/>
            <person name="Mondo S."/>
            <person name="Nolan M."/>
            <person name="Ohm R."/>
            <person name="Pangilinan J."/>
            <person name="Park H.-J."/>
            <person name="Ramirez L."/>
            <person name="Alfaro M."/>
            <person name="Sun H."/>
            <person name="Tritt A."/>
            <person name="Yoshinaga Y."/>
            <person name="Zwiers L.-H."/>
            <person name="Turgeon B."/>
            <person name="Goodwin S."/>
            <person name="Spatafora J."/>
            <person name="Crous P."/>
            <person name="Grigoriev I."/>
        </authorList>
    </citation>
    <scope>NUCLEOTIDE SEQUENCE</scope>
    <source>
        <strain evidence="8">CBS 101060</strain>
    </source>
</reference>
<dbReference type="GO" id="GO:0016020">
    <property type="term" value="C:membrane"/>
    <property type="evidence" value="ECO:0007669"/>
    <property type="project" value="UniProtKB-SubCell"/>
</dbReference>
<keyword evidence="2 6" id="KW-0812">Transmembrane</keyword>
<evidence type="ECO:0000256" key="2">
    <source>
        <dbReference type="ARBA" id="ARBA00022692"/>
    </source>
</evidence>
<dbReference type="EMBL" id="MU006091">
    <property type="protein sequence ID" value="KAF2841547.1"/>
    <property type="molecule type" value="Genomic_DNA"/>
</dbReference>
<evidence type="ECO:0000313" key="8">
    <source>
        <dbReference type="EMBL" id="KAF2841547.1"/>
    </source>
</evidence>
<feature type="compositionally biased region" description="Low complexity" evidence="5">
    <location>
        <begin position="979"/>
        <end position="991"/>
    </location>
</feature>
<evidence type="ECO:0000256" key="1">
    <source>
        <dbReference type="ARBA" id="ARBA00004141"/>
    </source>
</evidence>
<feature type="compositionally biased region" description="Polar residues" evidence="5">
    <location>
        <begin position="443"/>
        <end position="456"/>
    </location>
</feature>
<feature type="compositionally biased region" description="Polar residues" evidence="5">
    <location>
        <begin position="625"/>
        <end position="635"/>
    </location>
</feature>
<evidence type="ECO:0000256" key="6">
    <source>
        <dbReference type="SAM" id="Phobius"/>
    </source>
</evidence>
<dbReference type="AlphaFoldDB" id="A0A9P4SFG4"/>
<feature type="transmembrane region" description="Helical" evidence="6">
    <location>
        <begin position="331"/>
        <end position="349"/>
    </location>
</feature>
<feature type="domain" description="TM7S3/TM198-like" evidence="7">
    <location>
        <begin position="143"/>
        <end position="346"/>
    </location>
</feature>
<keyword evidence="4 6" id="KW-0472">Membrane</keyword>
<feature type="compositionally biased region" description="Polar residues" evidence="5">
    <location>
        <begin position="860"/>
        <end position="872"/>
    </location>
</feature>
<sequence>MRSFRYLLYTVVCFNFSTITTTASHHALLRRQDVESSAASGFETTSRISPTTSQNEESPSQTTSNSNIENASTTFRTSIRSTIASSRSEERPSSTTELNSEESVSPSITLDPTPSPTATNGTSVNREPLPITPKITPALGIIGAIFIISGAIYTVIGIKNKWMYIFLSSAYLAALAVTVLIIYVMNPPVSNAVQGAFFVAACLTGLLFGGVSLIFAEVAEGLGCLLGGFCLSMWFLVLKDGGLIQSAAGKAIFVAAMSLSAFCLAFSRYTRTYGLMVSISFSGATITVLGVDCFSRAGLKEFWLYVWALNEDIFPLFTDTYPMTRGIRAEIAAIIIIFLLGLISQFRLWKIIKERREKREAEKIEAQENIQQEEIEVGRRVENSAIRERERWEAIYGDGRPQPDSGIGSTEGSSGKNSLSVKDAAIITTEEVEMDDFSKLNLRSQRNSNPHKTSIQWPGPTGTVRNPKDSERQSATPVVLSGDVISPVGVEKGVSTKSSEFPFITNNSQLLAPSQRSSQHSSVPGPPEIVPLPFVTSTLEDTGSISNMADDHQNRRLSHRLSATSALKRLSVGRGSTDFSGSREALIIPHDDDRASSVVATLDERDEDNMSLPTLSSPPSPSMSEFSNGALSSNQRIRRVPSLTIDPGDANGRPSSPKWERSESIADKRDSSSKSARQSLISNADPSRGDKSRRTSLNSRRRRSEEIVPASLVAKHLPENLSKVVLSYRTNEWAKHLDGAQTPEDDALSEAPSSPGVRVETQFAEAASPRVPDEGEKQGDAEHGHRLAARNSTSSVKMIQRQSRPSSSSGRPASSQFNARPGLMQSGMPERLVSAVDVTQQGFAIRPSNGLSRPSSSSNVNTVGLRSVSSPMMGQPLVESPTEEASYNPSSARMPGSQAPGSTLLKQRDGLIRNKMSSMSFQGNGSTPNVAIIAPSDTGSIREVVHEDQHEETTAHPDRSHTVSPDNMTLAERKKYIQRQRSLQQGRQSKSPTQMQGSWPIPEQHQIYDSHQPKRVSSIDQGKREAMLASWRETVKQDTQQPINKVASTPAEIEARRAAMMNERRQVRLQEQVQAQVATQRNSAVESMMRRGDMLDLHRNAMRKMQADANKHA</sequence>
<feature type="transmembrane region" description="Helical" evidence="6">
    <location>
        <begin position="221"/>
        <end position="238"/>
    </location>
</feature>
<protein>
    <recommendedName>
        <fullName evidence="7">TM7S3/TM198-like domain-containing protein</fullName>
    </recommendedName>
</protein>
<keyword evidence="9" id="KW-1185">Reference proteome</keyword>
<feature type="compositionally biased region" description="Polar residues" evidence="5">
    <location>
        <begin position="35"/>
        <end position="70"/>
    </location>
</feature>
<evidence type="ECO:0000256" key="4">
    <source>
        <dbReference type="ARBA" id="ARBA00023136"/>
    </source>
</evidence>
<comment type="caution">
    <text evidence="8">The sequence shown here is derived from an EMBL/GenBank/DDBJ whole genome shotgun (WGS) entry which is preliminary data.</text>
</comment>
<accession>A0A9P4SFG4</accession>
<dbReference type="PANTHER" id="PTHR39469:SF1">
    <property type="entry name" value="DUF4203 DOMAIN-CONTAINING PROTEIN"/>
    <property type="match status" value="1"/>
</dbReference>
<gene>
    <name evidence="8" type="ORF">M501DRAFT_1014345</name>
</gene>
<proteinExistence type="predicted"/>
<feature type="transmembrane region" description="Helical" evidence="6">
    <location>
        <begin position="6"/>
        <end position="29"/>
    </location>
</feature>
<evidence type="ECO:0000259" key="7">
    <source>
        <dbReference type="Pfam" id="PF13886"/>
    </source>
</evidence>
<feature type="region of interest" description="Disordered" evidence="5">
    <location>
        <begin position="845"/>
        <end position="903"/>
    </location>
</feature>
<dbReference type="PANTHER" id="PTHR39469">
    <property type="entry name" value="CHROMOSOME 1, WHOLE GENOME SHOTGUN SEQUENCE"/>
    <property type="match status" value="1"/>
</dbReference>
<feature type="transmembrane region" description="Helical" evidence="6">
    <location>
        <begin position="162"/>
        <end position="184"/>
    </location>
</feature>
<feature type="region of interest" description="Disordered" evidence="5">
    <location>
        <begin position="603"/>
        <end position="707"/>
    </location>
</feature>
<evidence type="ECO:0000256" key="3">
    <source>
        <dbReference type="ARBA" id="ARBA00022989"/>
    </source>
</evidence>
<evidence type="ECO:0000256" key="5">
    <source>
        <dbReference type="SAM" id="MobiDB-lite"/>
    </source>
</evidence>
<feature type="transmembrane region" description="Helical" evidence="6">
    <location>
        <begin position="196"/>
        <end position="215"/>
    </location>
</feature>
<feature type="region of interest" description="Disordered" evidence="5">
    <location>
        <begin position="35"/>
        <end position="129"/>
    </location>
</feature>
<feature type="region of interest" description="Disordered" evidence="5">
    <location>
        <begin position="947"/>
        <end position="966"/>
    </location>
</feature>
<feature type="compositionally biased region" description="Low complexity" evidence="5">
    <location>
        <begin position="71"/>
        <end position="86"/>
    </location>
</feature>
<feature type="region of interest" description="Disordered" evidence="5">
    <location>
        <begin position="978"/>
        <end position="1025"/>
    </location>
</feature>
<feature type="compositionally biased region" description="Polar residues" evidence="5">
    <location>
        <begin position="407"/>
        <end position="418"/>
    </location>
</feature>
<name>A0A9P4SFG4_9PEZI</name>
<comment type="subcellular location">
    <subcellularLocation>
        <location evidence="1">Membrane</location>
        <topology evidence="1">Multi-pass membrane protein</topology>
    </subcellularLocation>
</comment>
<dbReference type="Proteomes" id="UP000799429">
    <property type="component" value="Unassembled WGS sequence"/>
</dbReference>
<feature type="compositionally biased region" description="Basic and acidic residues" evidence="5">
    <location>
        <begin position="658"/>
        <end position="672"/>
    </location>
</feature>
<feature type="region of interest" description="Disordered" evidence="5">
    <location>
        <begin position="737"/>
        <end position="827"/>
    </location>
</feature>